<accession>A0A380S8C1</accession>
<keyword evidence="9" id="KW-0448">Lipopolysaccharide biosynthesis</keyword>
<feature type="active site" description="Proton acceptor" evidence="7">
    <location>
        <position position="54"/>
    </location>
</feature>
<evidence type="ECO:0000256" key="7">
    <source>
        <dbReference type="PIRSR" id="PIRSR639901-1"/>
    </source>
</evidence>
<dbReference type="PANTHER" id="PTHR42755:SF1">
    <property type="entry name" value="3-DEOXY-D-MANNO-OCTULOSONIC ACID TRANSFERASE, MITOCHONDRIAL-RELATED"/>
    <property type="match status" value="1"/>
</dbReference>
<comment type="pathway">
    <text evidence="1 9">Bacterial outer membrane biogenesis; LPS core biosynthesis.</text>
</comment>
<dbReference type="InterPro" id="IPR007507">
    <property type="entry name" value="Glycos_transf_N"/>
</dbReference>
<comment type="subcellular location">
    <subcellularLocation>
        <location evidence="9">Cell membrane</location>
    </subcellularLocation>
</comment>
<evidence type="ECO:0000256" key="2">
    <source>
        <dbReference type="ARBA" id="ARBA00012621"/>
    </source>
</evidence>
<dbReference type="Gene3D" id="3.40.50.11720">
    <property type="entry name" value="3-Deoxy-D-manno-octulosonic-acid transferase, N-terminal domain"/>
    <property type="match status" value="1"/>
</dbReference>
<evidence type="ECO:0000313" key="11">
    <source>
        <dbReference type="EMBL" id="SUQ25873.1"/>
    </source>
</evidence>
<comment type="catalytic activity">
    <reaction evidence="6 9">
        <text>lipid IVA (E. coli) + CMP-3-deoxy-beta-D-manno-octulosonate = alpha-Kdo-(2-&gt;6)-lipid IVA (E. coli) + CMP + H(+)</text>
        <dbReference type="Rhea" id="RHEA:28066"/>
        <dbReference type="ChEBI" id="CHEBI:15378"/>
        <dbReference type="ChEBI" id="CHEBI:58603"/>
        <dbReference type="ChEBI" id="CHEBI:60364"/>
        <dbReference type="ChEBI" id="CHEBI:60377"/>
        <dbReference type="ChEBI" id="CHEBI:85987"/>
        <dbReference type="EC" id="2.4.99.12"/>
    </reaction>
</comment>
<reference evidence="11 12" key="1">
    <citation type="submission" date="2017-08" db="EMBL/GenBank/DDBJ databases">
        <authorList>
            <person name="de Groot N.N."/>
        </authorList>
    </citation>
    <scope>NUCLEOTIDE SEQUENCE [LARGE SCALE GENOMIC DNA]</scope>
    <source>
        <strain evidence="11 12">HM2</strain>
    </source>
</reference>
<sequence>MFKVLDVARKALGSVAEVAAKVPVIENKYHVNERLRGPWPKGPFLWMHGASLGECKMLLNLAKFIQEDLPDCPRILITAQKVEVVSFIKESGVNVTTCIAPADTPVTMKSFISAVKPLGLILAENEFWPGYLSSIQRISTRPSVAVVSGRFYRAIPGIDFSAVGYASMQTGSDLSRFMSVAARANISRVMIGGDWKLLPWVRSGKSVEAPENPTVDTVFVSMHIQEWAGLNQMILSSIKRQESVVLVPRRLSEVAGFRKALHDQELIVVDWPLVQKGAVSLVSEFGKTKEIFAVSKSAVIGGSFARGLGVHDFWEPLQRGVATCVGPYAAGQKETVTTLVREGVIAQLQSVSEYSRRNKPDVRLVQTFLAHESAKISDSYQQLLEFLKNLLK</sequence>
<comment type="function">
    <text evidence="9">Involved in lipopolysaccharide (LPS) biosynthesis. Catalyzes the transfer of 3-deoxy-D-manno-octulosonate (Kdo) residue(s) from CMP-Kdo to lipid IV(A), the tetraacyldisaccharide-1,4'-bisphosphate precursor of lipid A.</text>
</comment>
<feature type="domain" description="3-deoxy-D-manno-octulosonic-acid transferase N-terminal" evidence="10">
    <location>
        <begin position="32"/>
        <end position="151"/>
    </location>
</feature>
<dbReference type="EC" id="2.4.99.12" evidence="2 9"/>
<evidence type="ECO:0000256" key="4">
    <source>
        <dbReference type="ARBA" id="ARBA00022679"/>
    </source>
</evidence>
<feature type="site" description="Transition state stabilizer" evidence="8">
    <location>
        <position position="124"/>
    </location>
</feature>
<dbReference type="GO" id="GO:0009244">
    <property type="term" value="P:lipopolysaccharide core region biosynthetic process"/>
    <property type="evidence" value="ECO:0007669"/>
    <property type="project" value="UniProtKB-UniRule"/>
</dbReference>
<proteinExistence type="inferred from homology"/>
<evidence type="ECO:0000256" key="3">
    <source>
        <dbReference type="ARBA" id="ARBA00019077"/>
    </source>
</evidence>
<dbReference type="Gene3D" id="3.40.50.2000">
    <property type="entry name" value="Glycogen Phosphorylase B"/>
    <property type="match status" value="1"/>
</dbReference>
<dbReference type="Pfam" id="PF04413">
    <property type="entry name" value="Glycos_transf_N"/>
    <property type="match status" value="1"/>
</dbReference>
<name>A0A380S8C1_FIBSU</name>
<evidence type="ECO:0000256" key="9">
    <source>
        <dbReference type="RuleBase" id="RU365103"/>
    </source>
</evidence>
<dbReference type="GO" id="GO:0009245">
    <property type="term" value="P:lipid A biosynthetic process"/>
    <property type="evidence" value="ECO:0007669"/>
    <property type="project" value="TreeGrafter"/>
</dbReference>
<evidence type="ECO:0000259" key="10">
    <source>
        <dbReference type="Pfam" id="PF04413"/>
    </source>
</evidence>
<dbReference type="GO" id="GO:0005886">
    <property type="term" value="C:plasma membrane"/>
    <property type="evidence" value="ECO:0007669"/>
    <property type="project" value="UniProtKB-SubCell"/>
</dbReference>
<comment type="similarity">
    <text evidence="9">Belongs to the glycosyltransferase group 1 family.</text>
</comment>
<feature type="site" description="Transition state stabilizer" evidence="8">
    <location>
        <position position="196"/>
    </location>
</feature>
<gene>
    <name evidence="11" type="ORF">SAMN05661053_2669</name>
</gene>
<evidence type="ECO:0000256" key="1">
    <source>
        <dbReference type="ARBA" id="ARBA00004713"/>
    </source>
</evidence>
<dbReference type="AlphaFoldDB" id="A0A380S8C1"/>
<dbReference type="EMBL" id="UHJL01000004">
    <property type="protein sequence ID" value="SUQ25873.1"/>
    <property type="molecule type" value="Genomic_DNA"/>
</dbReference>
<dbReference type="GO" id="GO:0043842">
    <property type="term" value="F:Kdo transferase activity"/>
    <property type="evidence" value="ECO:0007669"/>
    <property type="project" value="UniProtKB-EC"/>
</dbReference>
<protein>
    <recommendedName>
        <fullName evidence="3 9">3-deoxy-D-manno-octulosonic acid transferase</fullName>
        <shortName evidence="9">Kdo transferase</shortName>
        <ecNumber evidence="2 9">2.4.99.12</ecNumber>
    </recommendedName>
    <alternativeName>
        <fullName evidence="5 9">Lipid IV(A) 3-deoxy-D-manno-octulosonic acid transferase</fullName>
    </alternativeName>
</protein>
<dbReference type="PANTHER" id="PTHR42755">
    <property type="entry name" value="3-DEOXY-MANNO-OCTULOSONATE CYTIDYLYLTRANSFERASE"/>
    <property type="match status" value="1"/>
</dbReference>
<evidence type="ECO:0000313" key="12">
    <source>
        <dbReference type="Proteomes" id="UP000255423"/>
    </source>
</evidence>
<dbReference type="InterPro" id="IPR039901">
    <property type="entry name" value="Kdotransferase"/>
</dbReference>
<evidence type="ECO:0000256" key="5">
    <source>
        <dbReference type="ARBA" id="ARBA00031445"/>
    </source>
</evidence>
<dbReference type="UniPathway" id="UPA00958"/>
<dbReference type="Proteomes" id="UP000255423">
    <property type="component" value="Unassembled WGS sequence"/>
</dbReference>
<dbReference type="InterPro" id="IPR038107">
    <property type="entry name" value="Glycos_transf_N_sf"/>
</dbReference>
<keyword evidence="4 9" id="KW-0808">Transferase</keyword>
<evidence type="ECO:0000256" key="6">
    <source>
        <dbReference type="ARBA" id="ARBA00049183"/>
    </source>
</evidence>
<dbReference type="RefSeq" id="WP_109573511.1">
    <property type="nucleotide sequence ID" value="NZ_UHJL01000004.1"/>
</dbReference>
<keyword evidence="9" id="KW-1003">Cell membrane</keyword>
<organism evidence="11 12">
    <name type="scientific">Fibrobacter succinogenes</name>
    <name type="common">Bacteroides succinogenes</name>
    <dbReference type="NCBI Taxonomy" id="833"/>
    <lineage>
        <taxon>Bacteria</taxon>
        <taxon>Pseudomonadati</taxon>
        <taxon>Fibrobacterota</taxon>
        <taxon>Fibrobacteria</taxon>
        <taxon>Fibrobacterales</taxon>
        <taxon>Fibrobacteraceae</taxon>
        <taxon>Fibrobacter</taxon>
    </lineage>
</organism>
<keyword evidence="9" id="KW-0472">Membrane</keyword>
<evidence type="ECO:0000256" key="8">
    <source>
        <dbReference type="PIRSR" id="PIRSR639901-2"/>
    </source>
</evidence>